<dbReference type="SUPFAM" id="SSF51197">
    <property type="entry name" value="Clavaminate synthase-like"/>
    <property type="match status" value="1"/>
</dbReference>
<evidence type="ECO:0000256" key="6">
    <source>
        <dbReference type="PIRSR" id="PIRSR019543-2"/>
    </source>
</evidence>
<proteinExistence type="inferred from homology"/>
<evidence type="ECO:0000313" key="9">
    <source>
        <dbReference type="Proteomes" id="UP000660680"/>
    </source>
</evidence>
<dbReference type="Proteomes" id="UP000660680">
    <property type="component" value="Unassembled WGS sequence"/>
</dbReference>
<evidence type="ECO:0000256" key="2">
    <source>
        <dbReference type="ARBA" id="ARBA00022723"/>
    </source>
</evidence>
<dbReference type="EMBL" id="BMRB01000003">
    <property type="protein sequence ID" value="GGS42018.1"/>
    <property type="molecule type" value="Genomic_DNA"/>
</dbReference>
<gene>
    <name evidence="8" type="primary">asnO</name>
    <name evidence="8" type="ORF">GCM10010171_40980</name>
</gene>
<organism evidence="8 9">
    <name type="scientific">Actinokineospora fastidiosa</name>
    <dbReference type="NCBI Taxonomy" id="1816"/>
    <lineage>
        <taxon>Bacteria</taxon>
        <taxon>Bacillati</taxon>
        <taxon>Actinomycetota</taxon>
        <taxon>Actinomycetes</taxon>
        <taxon>Pseudonocardiales</taxon>
        <taxon>Pseudonocardiaceae</taxon>
        <taxon>Actinokineospora</taxon>
    </lineage>
</organism>
<dbReference type="InterPro" id="IPR042098">
    <property type="entry name" value="TauD-like_sf"/>
</dbReference>
<dbReference type="GO" id="GO:0005506">
    <property type="term" value="F:iron ion binding"/>
    <property type="evidence" value="ECO:0007669"/>
    <property type="project" value="InterPro"/>
</dbReference>
<feature type="binding site" evidence="5">
    <location>
        <position position="294"/>
    </location>
    <ligand>
        <name>2-oxoglutarate</name>
        <dbReference type="ChEBI" id="CHEBI:16810"/>
    </ligand>
</feature>
<dbReference type="Pfam" id="PF02668">
    <property type="entry name" value="TauD"/>
    <property type="match status" value="1"/>
</dbReference>
<evidence type="ECO:0000256" key="4">
    <source>
        <dbReference type="ARBA" id="ARBA00023004"/>
    </source>
</evidence>
<keyword evidence="2 6" id="KW-0479">Metal-binding</keyword>
<evidence type="ECO:0000313" key="8">
    <source>
        <dbReference type="EMBL" id="GGS42018.1"/>
    </source>
</evidence>
<dbReference type="Gene3D" id="3.60.130.10">
    <property type="entry name" value="Clavaminate synthase-like"/>
    <property type="match status" value="1"/>
</dbReference>
<evidence type="ECO:0000256" key="3">
    <source>
        <dbReference type="ARBA" id="ARBA00023002"/>
    </source>
</evidence>
<evidence type="ECO:0000259" key="7">
    <source>
        <dbReference type="Pfam" id="PF02668"/>
    </source>
</evidence>
<feature type="binding site" evidence="6">
    <location>
        <position position="151"/>
    </location>
    <ligand>
        <name>Fe cation</name>
        <dbReference type="ChEBI" id="CHEBI:24875"/>
    </ligand>
</feature>
<dbReference type="InterPro" id="IPR003819">
    <property type="entry name" value="TauD/TfdA-like"/>
</dbReference>
<feature type="binding site" evidence="6">
    <location>
        <position position="280"/>
    </location>
    <ligand>
        <name>Fe cation</name>
        <dbReference type="ChEBI" id="CHEBI:24875"/>
    </ligand>
</feature>
<evidence type="ECO:0000256" key="1">
    <source>
        <dbReference type="ARBA" id="ARBA00008425"/>
    </source>
</evidence>
<accession>A0A918GKW6</accession>
<sequence>MTTTTGAVQTAALDASEVLRLALDLCFWGDEQVDDPGWVTAAREAGAELPAALRRPLRAFRRDPGDAGTLLLRGLPIDAESLPPTPTVDGSVQRMVTVPAAVLMMIACELGEPTAFRAEKTGALVQDVVPVPGKETFQGNAGSVLLTFHNENAFHRHRPDYVLLLCLRPDHDRIAGLRTVCVREVLPLLTPDTRAALASPEFLTAPPPSFGGDGASVPHAVLHGAADDPDLRVDLAATTPLTPRAEVALGELGRAFEQATRTVRLTPGDLAIVDNRVTVHGRTDFTPRYDGEDRWLQRTFVTADFRRSRDHRPHDGHVLEG</sequence>
<name>A0A918GKW6_9PSEU</name>
<keyword evidence="3" id="KW-0560">Oxidoreductase</keyword>
<dbReference type="RefSeq" id="WP_189212137.1">
    <property type="nucleotide sequence ID" value="NZ_BMRB01000003.1"/>
</dbReference>
<keyword evidence="4 6" id="KW-0408">Iron</keyword>
<feature type="binding site" evidence="5">
    <location>
        <position position="298"/>
    </location>
    <ligand>
        <name>2-oxoglutarate</name>
        <dbReference type="ChEBI" id="CHEBI:16810"/>
    </ligand>
</feature>
<feature type="binding site" evidence="6">
    <location>
        <position position="149"/>
    </location>
    <ligand>
        <name>Fe cation</name>
        <dbReference type="ChEBI" id="CHEBI:24875"/>
    </ligand>
</feature>
<reference evidence="8" key="2">
    <citation type="submission" date="2020-09" db="EMBL/GenBank/DDBJ databases">
        <authorList>
            <person name="Sun Q."/>
            <person name="Ohkuma M."/>
        </authorList>
    </citation>
    <scope>NUCLEOTIDE SEQUENCE</scope>
    <source>
        <strain evidence="8">JCM 3276</strain>
    </source>
</reference>
<feature type="domain" description="TauD/TfdA-like" evidence="7">
    <location>
        <begin position="137"/>
        <end position="299"/>
    </location>
</feature>
<protein>
    <submittedName>
        <fullName evidence="8">L-asparagine oxygenase</fullName>
    </submittedName>
</protein>
<dbReference type="GO" id="GO:0016491">
    <property type="term" value="F:oxidoreductase activity"/>
    <property type="evidence" value="ECO:0007669"/>
    <property type="project" value="UniProtKB-KW"/>
</dbReference>
<dbReference type="PIRSF" id="PIRSF019543">
    <property type="entry name" value="Clavaminate_syn"/>
    <property type="match status" value="1"/>
</dbReference>
<dbReference type="InterPro" id="IPR014503">
    <property type="entry name" value="Clavaminate_syn-like"/>
</dbReference>
<comment type="caution">
    <text evidence="8">The sequence shown here is derived from an EMBL/GenBank/DDBJ whole genome shotgun (WGS) entry which is preliminary data.</text>
</comment>
<reference evidence="8" key="1">
    <citation type="journal article" date="2014" name="Int. J. Syst. Evol. Microbiol.">
        <title>Complete genome sequence of Corynebacterium casei LMG S-19264T (=DSM 44701T), isolated from a smear-ripened cheese.</title>
        <authorList>
            <consortium name="US DOE Joint Genome Institute (JGI-PGF)"/>
            <person name="Walter F."/>
            <person name="Albersmeier A."/>
            <person name="Kalinowski J."/>
            <person name="Ruckert C."/>
        </authorList>
    </citation>
    <scope>NUCLEOTIDE SEQUENCE</scope>
    <source>
        <strain evidence="8">JCM 3276</strain>
    </source>
</reference>
<keyword evidence="9" id="KW-1185">Reference proteome</keyword>
<evidence type="ECO:0000256" key="5">
    <source>
        <dbReference type="PIRSR" id="PIRSR019543-1"/>
    </source>
</evidence>
<feature type="binding site" evidence="5">
    <location>
        <position position="190"/>
    </location>
    <ligand>
        <name>2-oxoglutarate</name>
        <dbReference type="ChEBI" id="CHEBI:16810"/>
    </ligand>
</feature>
<dbReference type="AlphaFoldDB" id="A0A918GKW6"/>
<comment type="similarity">
    <text evidence="1">Belongs to the clavaminate synthase family.</text>
</comment>